<organism evidence="1 2">
    <name type="scientific">Staphylococcus phage SCH111</name>
    <dbReference type="NCBI Taxonomy" id="1913582"/>
    <lineage>
        <taxon>Viruses</taxon>
        <taxon>Duplodnaviria</taxon>
        <taxon>Heunggongvirae</taxon>
        <taxon>Uroviricota</taxon>
        <taxon>Caudoviricetes</taxon>
        <taxon>Rountreeviridae</taxon>
        <taxon>Rakietenvirinae</taxon>
        <taxon>Rosenblumvirus</taxon>
        <taxon>Rosenblumvirus SCH1</taxon>
    </lineage>
</organism>
<evidence type="ECO:0000313" key="2">
    <source>
        <dbReference type="Proteomes" id="UP000224207"/>
    </source>
</evidence>
<dbReference type="EMBL" id="KY000085">
    <property type="protein sequence ID" value="APD20955.1"/>
    <property type="molecule type" value="Genomic_DNA"/>
</dbReference>
<name>A0A1J0MIF3_9CAUD</name>
<protein>
    <submittedName>
        <fullName evidence="1">Uncharacterized protein</fullName>
    </submittedName>
</protein>
<reference evidence="1" key="1">
    <citation type="submission" date="2016-10" db="EMBL/GenBank/DDBJ databases">
        <title>Antibacterial composition for prophylaxis and treatment of hospital infections (variants), strains of bacteriophages, used for obtaining thereof.</title>
        <authorList>
            <person name="Aleshkin A.V."/>
            <person name="Volozhantsev N.V."/>
            <person name="Verevkin V.V."/>
            <person name="Krasilnikova V.M."/>
            <person name="Myakinina V.P."/>
            <person name="Popova A.V."/>
            <person name="Svetoch E.A."/>
        </authorList>
    </citation>
    <scope>NUCLEOTIDE SEQUENCE [LARGE SCALE GENOMIC DNA]</scope>
    <source>
        <strain evidence="1">SCH111</strain>
    </source>
</reference>
<sequence>MYKYIKEIDTLYKEIGKSDRPVTTIDDEDVRYNFLYYATFED</sequence>
<evidence type="ECO:0000313" key="1">
    <source>
        <dbReference type="EMBL" id="APD20955.1"/>
    </source>
</evidence>
<proteinExistence type="predicted"/>
<dbReference type="Proteomes" id="UP000224207">
    <property type="component" value="Segment"/>
</dbReference>
<accession>A0A1J0MIF3</accession>